<evidence type="ECO:0000313" key="2">
    <source>
        <dbReference type="Proteomes" id="UP000283785"/>
    </source>
</evidence>
<comment type="caution">
    <text evidence="1">The sequence shown here is derived from an EMBL/GenBank/DDBJ whole genome shotgun (WGS) entry which is preliminary data.</text>
</comment>
<protein>
    <submittedName>
        <fullName evidence="1">Uncharacterized protein</fullName>
    </submittedName>
</protein>
<accession>A0AA92W708</accession>
<reference evidence="1 2" key="1">
    <citation type="submission" date="2018-08" db="EMBL/GenBank/DDBJ databases">
        <title>A genome reference for cultivated species of the human gut microbiota.</title>
        <authorList>
            <person name="Zou Y."/>
            <person name="Xue W."/>
            <person name="Luo G."/>
        </authorList>
    </citation>
    <scope>NUCLEOTIDE SEQUENCE [LARGE SCALE GENOMIC DNA]</scope>
    <source>
        <strain evidence="1 2">AF12-50</strain>
    </source>
</reference>
<dbReference type="AlphaFoldDB" id="A0AA92W708"/>
<organism evidence="1 2">
    <name type="scientific">Segatella copri</name>
    <dbReference type="NCBI Taxonomy" id="165179"/>
    <lineage>
        <taxon>Bacteria</taxon>
        <taxon>Pseudomonadati</taxon>
        <taxon>Bacteroidota</taxon>
        <taxon>Bacteroidia</taxon>
        <taxon>Bacteroidales</taxon>
        <taxon>Prevotellaceae</taxon>
        <taxon>Segatella</taxon>
    </lineage>
</organism>
<dbReference type="EMBL" id="QSAG01000001">
    <property type="protein sequence ID" value="RGW45003.1"/>
    <property type="molecule type" value="Genomic_DNA"/>
</dbReference>
<proteinExistence type="predicted"/>
<dbReference type="Proteomes" id="UP000283785">
    <property type="component" value="Unassembled WGS sequence"/>
</dbReference>
<evidence type="ECO:0000313" key="1">
    <source>
        <dbReference type="EMBL" id="RGW45003.1"/>
    </source>
</evidence>
<name>A0AA92W708_9BACT</name>
<sequence length="97" mass="11128">MMKKTKELTLKQRLQNLSEEPTPFFHSLTPFAAGFTQGFNYEKKRLVSALLNNSEVTKDFINEPISVPINDSSLFMHAFIDGSVDYRKKIETILSDK</sequence>
<gene>
    <name evidence="1" type="ORF">DWV76_00355</name>
</gene>